<keyword evidence="6 11" id="KW-0812">Transmembrane</keyword>
<dbReference type="GO" id="GO:0098797">
    <property type="term" value="C:plasma membrane protein complex"/>
    <property type="evidence" value="ECO:0007669"/>
    <property type="project" value="TreeGrafter"/>
</dbReference>
<dbReference type="PANTHER" id="PTHR33446:SF2">
    <property type="entry name" value="PROTEIN TONB"/>
    <property type="match status" value="1"/>
</dbReference>
<dbReference type="InterPro" id="IPR051045">
    <property type="entry name" value="TonB-dependent_transducer"/>
</dbReference>
<proteinExistence type="inferred from homology"/>
<dbReference type="NCBIfam" id="TIGR01352">
    <property type="entry name" value="tonB_Cterm"/>
    <property type="match status" value="1"/>
</dbReference>
<dbReference type="PANTHER" id="PTHR33446">
    <property type="entry name" value="PROTEIN TONB-RELATED"/>
    <property type="match status" value="1"/>
</dbReference>
<dbReference type="Proteomes" id="UP000321857">
    <property type="component" value="Chromosome"/>
</dbReference>
<name>A0A516IRQ4_9SPHN</name>
<dbReference type="RefSeq" id="WP_147494035.1">
    <property type="nucleotide sequence ID" value="NZ_CP041659.1"/>
</dbReference>
<keyword evidence="14" id="KW-1185">Reference proteome</keyword>
<dbReference type="GO" id="GO:0015031">
    <property type="term" value="P:protein transport"/>
    <property type="evidence" value="ECO:0007669"/>
    <property type="project" value="UniProtKB-KW"/>
</dbReference>
<gene>
    <name evidence="13" type="ORF">FMM02_06170</name>
</gene>
<dbReference type="Pfam" id="PF03544">
    <property type="entry name" value="TonB_C"/>
    <property type="match status" value="1"/>
</dbReference>
<keyword evidence="8 11" id="KW-1133">Transmembrane helix</keyword>
<comment type="subcellular location">
    <subcellularLocation>
        <location evidence="1">Cell inner membrane</location>
        <topology evidence="1">Single-pass membrane protein</topology>
        <orientation evidence="1">Periplasmic side</orientation>
    </subcellularLocation>
</comment>
<protein>
    <submittedName>
        <fullName evidence="13">Energy transducer TonB</fullName>
    </submittedName>
</protein>
<keyword evidence="4" id="KW-1003">Cell membrane</keyword>
<evidence type="ECO:0000256" key="6">
    <source>
        <dbReference type="ARBA" id="ARBA00022692"/>
    </source>
</evidence>
<reference evidence="13 14" key="1">
    <citation type="submission" date="2019-07" db="EMBL/GenBank/DDBJ databases">
        <title>Sphingomonas AE3 Genome sequencing and assembly.</title>
        <authorList>
            <person name="Kim H."/>
        </authorList>
    </citation>
    <scope>NUCLEOTIDE SEQUENCE [LARGE SCALE GENOMIC DNA]</scope>
    <source>
        <strain evidence="13 14">AE3</strain>
    </source>
</reference>
<dbReference type="AlphaFoldDB" id="A0A516IRQ4"/>
<dbReference type="InterPro" id="IPR037682">
    <property type="entry name" value="TonB_C"/>
</dbReference>
<keyword evidence="5" id="KW-0997">Cell inner membrane</keyword>
<evidence type="ECO:0000313" key="13">
    <source>
        <dbReference type="EMBL" id="QDP19583.1"/>
    </source>
</evidence>
<keyword evidence="7" id="KW-0653">Protein transport</keyword>
<accession>A0A516IRQ4</accession>
<dbReference type="GO" id="GO:0031992">
    <property type="term" value="F:energy transducer activity"/>
    <property type="evidence" value="ECO:0007669"/>
    <property type="project" value="TreeGrafter"/>
</dbReference>
<evidence type="ECO:0000256" key="1">
    <source>
        <dbReference type="ARBA" id="ARBA00004383"/>
    </source>
</evidence>
<sequence length="224" mass="23621">MLAYADTQRRTAARGGSPTSLVLILVGHAVVIGAVLSAKMELVPGGDPFVPTEIVNVPLPAPPIPPEPPAQPPRSTDSRIDTPSVEVPIPKLPPALPLDLGPPADSSSTIVGNANDGPTIPLDVPRGDPVRIAARFATPADSVRPPYPAAKLRAEEEAVLRLRLVIDPRGRVISVDPVGRADPAFLESARRHIIRHWRYKPATEGGASVASSVTITLSFRLDDA</sequence>
<dbReference type="EMBL" id="CP041659">
    <property type="protein sequence ID" value="QDP19583.1"/>
    <property type="molecule type" value="Genomic_DNA"/>
</dbReference>
<evidence type="ECO:0000256" key="8">
    <source>
        <dbReference type="ARBA" id="ARBA00022989"/>
    </source>
</evidence>
<dbReference type="OrthoDB" id="1685233at2"/>
<evidence type="ECO:0000256" key="5">
    <source>
        <dbReference type="ARBA" id="ARBA00022519"/>
    </source>
</evidence>
<keyword evidence="9 11" id="KW-0472">Membrane</keyword>
<evidence type="ECO:0000256" key="4">
    <source>
        <dbReference type="ARBA" id="ARBA00022475"/>
    </source>
</evidence>
<evidence type="ECO:0000256" key="11">
    <source>
        <dbReference type="SAM" id="Phobius"/>
    </source>
</evidence>
<dbReference type="Gene3D" id="3.30.1150.10">
    <property type="match status" value="1"/>
</dbReference>
<organism evidence="13 14">
    <name type="scientific">Sphingomonas xanthus</name>
    <dbReference type="NCBI Taxonomy" id="2594473"/>
    <lineage>
        <taxon>Bacteria</taxon>
        <taxon>Pseudomonadati</taxon>
        <taxon>Pseudomonadota</taxon>
        <taxon>Alphaproteobacteria</taxon>
        <taxon>Sphingomonadales</taxon>
        <taxon>Sphingomonadaceae</taxon>
        <taxon>Sphingomonas</taxon>
    </lineage>
</organism>
<dbReference type="GO" id="GO:0055085">
    <property type="term" value="P:transmembrane transport"/>
    <property type="evidence" value="ECO:0007669"/>
    <property type="project" value="InterPro"/>
</dbReference>
<dbReference type="KEGG" id="sxa:FMM02_06170"/>
<feature type="domain" description="TonB C-terminal" evidence="12">
    <location>
        <begin position="132"/>
        <end position="224"/>
    </location>
</feature>
<evidence type="ECO:0000256" key="7">
    <source>
        <dbReference type="ARBA" id="ARBA00022927"/>
    </source>
</evidence>
<dbReference type="SUPFAM" id="SSF74653">
    <property type="entry name" value="TolA/TonB C-terminal domain"/>
    <property type="match status" value="1"/>
</dbReference>
<feature type="compositionally biased region" description="Pro residues" evidence="10">
    <location>
        <begin position="60"/>
        <end position="72"/>
    </location>
</feature>
<evidence type="ECO:0000256" key="3">
    <source>
        <dbReference type="ARBA" id="ARBA00022448"/>
    </source>
</evidence>
<comment type="similarity">
    <text evidence="2">Belongs to the TonB family.</text>
</comment>
<dbReference type="PROSITE" id="PS52015">
    <property type="entry name" value="TONB_CTD"/>
    <property type="match status" value="1"/>
</dbReference>
<evidence type="ECO:0000313" key="14">
    <source>
        <dbReference type="Proteomes" id="UP000321857"/>
    </source>
</evidence>
<feature type="transmembrane region" description="Helical" evidence="11">
    <location>
        <begin position="20"/>
        <end position="38"/>
    </location>
</feature>
<dbReference type="InterPro" id="IPR006260">
    <property type="entry name" value="TonB/TolA_C"/>
</dbReference>
<evidence type="ECO:0000256" key="10">
    <source>
        <dbReference type="SAM" id="MobiDB-lite"/>
    </source>
</evidence>
<evidence type="ECO:0000256" key="9">
    <source>
        <dbReference type="ARBA" id="ARBA00023136"/>
    </source>
</evidence>
<evidence type="ECO:0000259" key="12">
    <source>
        <dbReference type="PROSITE" id="PS52015"/>
    </source>
</evidence>
<keyword evidence="3" id="KW-0813">Transport</keyword>
<feature type="region of interest" description="Disordered" evidence="10">
    <location>
        <begin position="60"/>
        <end position="88"/>
    </location>
</feature>
<evidence type="ECO:0000256" key="2">
    <source>
        <dbReference type="ARBA" id="ARBA00006555"/>
    </source>
</evidence>